<dbReference type="Pfam" id="PF19608">
    <property type="entry name" value="DUF6113"/>
    <property type="match status" value="1"/>
</dbReference>
<keyword evidence="4" id="KW-1185">Reference proteome</keyword>
<protein>
    <submittedName>
        <fullName evidence="3">Uncharacterized protein</fullName>
    </submittedName>
</protein>
<gene>
    <name evidence="3" type="ORF">DFJ69_1438</name>
</gene>
<accession>A0A3D9SJY9</accession>
<sequence>MPARGRRPREWITSGIVDEDEDIRVSPAEDGDESAVPPRAASLPRDDPAEPPDLPDLVDPGVLRDPAEDGAFLAFLTGGAYGTLALLGLVLGVVGSFHFGWRTGSFPLAAVLLVALNFALPWLAGRLMGTKIAAAVPWVTWALVVTLLSTGRSEGDLVVTGDLAGYLFIMGGLVTGGVAVALTRSPSHGSWLLGPGVDRR</sequence>
<dbReference type="InterPro" id="IPR046095">
    <property type="entry name" value="DUF6113"/>
</dbReference>
<feature type="transmembrane region" description="Helical" evidence="2">
    <location>
        <begin position="163"/>
        <end position="182"/>
    </location>
</feature>
<feature type="region of interest" description="Disordered" evidence="1">
    <location>
        <begin position="22"/>
        <end position="55"/>
    </location>
</feature>
<proteinExistence type="predicted"/>
<reference evidence="3 4" key="1">
    <citation type="submission" date="2018-08" db="EMBL/GenBank/DDBJ databases">
        <title>Sequencing the genomes of 1000 actinobacteria strains.</title>
        <authorList>
            <person name="Klenk H.-P."/>
        </authorList>
    </citation>
    <scope>NUCLEOTIDE SEQUENCE [LARGE SCALE GENOMIC DNA]</scope>
    <source>
        <strain evidence="3 4">DSM 43927</strain>
    </source>
</reference>
<feature type="transmembrane region" description="Helical" evidence="2">
    <location>
        <begin position="132"/>
        <end position="151"/>
    </location>
</feature>
<name>A0A3D9SJY9_9ACTN</name>
<dbReference type="AlphaFoldDB" id="A0A3D9SJY9"/>
<evidence type="ECO:0000313" key="3">
    <source>
        <dbReference type="EMBL" id="REE96017.1"/>
    </source>
</evidence>
<organism evidence="3 4">
    <name type="scientific">Thermomonospora umbrina</name>
    <dbReference type="NCBI Taxonomy" id="111806"/>
    <lineage>
        <taxon>Bacteria</taxon>
        <taxon>Bacillati</taxon>
        <taxon>Actinomycetota</taxon>
        <taxon>Actinomycetes</taxon>
        <taxon>Streptosporangiales</taxon>
        <taxon>Thermomonosporaceae</taxon>
        <taxon>Thermomonospora</taxon>
    </lineage>
</organism>
<dbReference type="Proteomes" id="UP000256661">
    <property type="component" value="Unassembled WGS sequence"/>
</dbReference>
<feature type="transmembrane region" description="Helical" evidence="2">
    <location>
        <begin position="72"/>
        <end position="94"/>
    </location>
</feature>
<dbReference type="EMBL" id="QTTT01000001">
    <property type="protein sequence ID" value="REE96017.1"/>
    <property type="molecule type" value="Genomic_DNA"/>
</dbReference>
<evidence type="ECO:0000313" key="4">
    <source>
        <dbReference type="Proteomes" id="UP000256661"/>
    </source>
</evidence>
<evidence type="ECO:0000256" key="1">
    <source>
        <dbReference type="SAM" id="MobiDB-lite"/>
    </source>
</evidence>
<feature type="transmembrane region" description="Helical" evidence="2">
    <location>
        <begin position="106"/>
        <end position="125"/>
    </location>
</feature>
<keyword evidence="2" id="KW-0812">Transmembrane</keyword>
<evidence type="ECO:0000256" key="2">
    <source>
        <dbReference type="SAM" id="Phobius"/>
    </source>
</evidence>
<keyword evidence="2" id="KW-0472">Membrane</keyword>
<comment type="caution">
    <text evidence="3">The sequence shown here is derived from an EMBL/GenBank/DDBJ whole genome shotgun (WGS) entry which is preliminary data.</text>
</comment>
<keyword evidence="2" id="KW-1133">Transmembrane helix</keyword>